<gene>
    <name evidence="1" type="ORF">D3874_21855</name>
</gene>
<protein>
    <submittedName>
        <fullName evidence="1">TetR/AcrR family transcriptional regulator</fullName>
    </submittedName>
</protein>
<dbReference type="InterPro" id="IPR009057">
    <property type="entry name" value="Homeodomain-like_sf"/>
</dbReference>
<name>A0A418WHD5_9PROT</name>
<comment type="caution">
    <text evidence="1">The sequence shown here is derived from an EMBL/GenBank/DDBJ whole genome shotgun (WGS) entry which is preliminary data.</text>
</comment>
<proteinExistence type="predicted"/>
<keyword evidence="2" id="KW-1185">Reference proteome</keyword>
<dbReference type="AlphaFoldDB" id="A0A418WHD5"/>
<reference evidence="1 2" key="1">
    <citation type="submission" date="2018-09" db="EMBL/GenBank/DDBJ databases">
        <authorList>
            <person name="Zhu H."/>
        </authorList>
    </citation>
    <scope>NUCLEOTIDE SEQUENCE [LARGE SCALE GENOMIC DNA]</scope>
    <source>
        <strain evidence="1 2">K1W22B-8</strain>
    </source>
</reference>
<dbReference type="Proteomes" id="UP000284605">
    <property type="component" value="Unassembled WGS sequence"/>
</dbReference>
<dbReference type="Gene3D" id="1.10.357.10">
    <property type="entry name" value="Tetracycline Repressor, domain 2"/>
    <property type="match status" value="1"/>
</dbReference>
<evidence type="ECO:0000313" key="2">
    <source>
        <dbReference type="Proteomes" id="UP000284605"/>
    </source>
</evidence>
<dbReference type="SUPFAM" id="SSF46689">
    <property type="entry name" value="Homeodomain-like"/>
    <property type="match status" value="1"/>
</dbReference>
<accession>A0A418WHD5</accession>
<organism evidence="1 2">
    <name type="scientific">Oleomonas cavernae</name>
    <dbReference type="NCBI Taxonomy" id="2320859"/>
    <lineage>
        <taxon>Bacteria</taxon>
        <taxon>Pseudomonadati</taxon>
        <taxon>Pseudomonadota</taxon>
        <taxon>Alphaproteobacteria</taxon>
        <taxon>Acetobacterales</taxon>
        <taxon>Acetobacteraceae</taxon>
        <taxon>Oleomonas</taxon>
    </lineage>
</organism>
<dbReference type="EMBL" id="QYUK01000011">
    <property type="protein sequence ID" value="RJF89289.1"/>
    <property type="molecule type" value="Genomic_DNA"/>
</dbReference>
<sequence length="186" mass="19854">MRAEALEIGRRLLLAGGPSAVTLKSVGAEMGMTHANLIHHFGSAVAFQAQIQYAIVKELVSSVTGMLERFAAGTAGIGEIVDEVFDAYTNGGLGALITWWAITKPEERDPELEQAMVNLVAVLEQAVGGTAAGKRARAMVWLVCMVALGNSLVGPTLNENIGADPKDMRDTTVWLLEQLQKRGPVR</sequence>
<evidence type="ECO:0000313" key="1">
    <source>
        <dbReference type="EMBL" id="RJF89289.1"/>
    </source>
</evidence>